<dbReference type="SUPFAM" id="SSF110087">
    <property type="entry name" value="DR1885-like metal-binding protein"/>
    <property type="match status" value="1"/>
</dbReference>
<protein>
    <submittedName>
        <fullName evidence="1">Copper(I)-binding protein</fullName>
    </submittedName>
</protein>
<evidence type="ECO:0000313" key="2">
    <source>
        <dbReference type="Proteomes" id="UP000321261"/>
    </source>
</evidence>
<organism evidence="1 2">
    <name type="scientific">Pseudonocardia hierapolitana</name>
    <dbReference type="NCBI Taxonomy" id="1128676"/>
    <lineage>
        <taxon>Bacteria</taxon>
        <taxon>Bacillati</taxon>
        <taxon>Actinomycetota</taxon>
        <taxon>Actinomycetes</taxon>
        <taxon>Pseudonocardiales</taxon>
        <taxon>Pseudonocardiaceae</taxon>
        <taxon>Pseudonocardia</taxon>
    </lineage>
</organism>
<dbReference type="InterPro" id="IPR007410">
    <property type="entry name" value="LpqE-like"/>
</dbReference>
<dbReference type="AlphaFoldDB" id="A0A561T4X2"/>
<evidence type="ECO:0000313" key="1">
    <source>
        <dbReference type="EMBL" id="TWF82160.1"/>
    </source>
</evidence>
<dbReference type="Proteomes" id="UP000321261">
    <property type="component" value="Unassembled WGS sequence"/>
</dbReference>
<dbReference type="InterPro" id="IPR036182">
    <property type="entry name" value="PCuAC_sf"/>
</dbReference>
<dbReference type="EMBL" id="VIWU01000001">
    <property type="protein sequence ID" value="TWF82160.1"/>
    <property type="molecule type" value="Genomic_DNA"/>
</dbReference>
<proteinExistence type="predicted"/>
<name>A0A561T4X2_9PSEU</name>
<accession>A0A561T4X2</accession>
<comment type="caution">
    <text evidence="1">The sequence shown here is derived from an EMBL/GenBank/DDBJ whole genome shotgun (WGS) entry which is preliminary data.</text>
</comment>
<gene>
    <name evidence="1" type="ORF">FHX44_118105</name>
</gene>
<reference evidence="1 2" key="1">
    <citation type="submission" date="2019-06" db="EMBL/GenBank/DDBJ databases">
        <title>Sequencing the genomes of 1000 actinobacteria strains.</title>
        <authorList>
            <person name="Klenk H.-P."/>
        </authorList>
    </citation>
    <scope>NUCLEOTIDE SEQUENCE [LARGE SCALE GENOMIC DNA]</scope>
    <source>
        <strain evidence="1 2">DSM 45671</strain>
    </source>
</reference>
<keyword evidence="2" id="KW-1185">Reference proteome</keyword>
<dbReference type="OrthoDB" id="3536170at2"/>
<dbReference type="Gene3D" id="2.60.40.1890">
    <property type="entry name" value="PCu(A)C copper chaperone"/>
    <property type="match status" value="1"/>
</dbReference>
<sequence>MTLTWRRPRWRIRRPPRTAFQSIPAGPRWPSLLVAAVVTLAGCGTVDPPEFVKTRDSNYGQIGDVRLLHVHVATPPREGWQPGGTAPLHLTVTNDGSTGVALTGISSPRAARVVHEATGGATDVIRIPVEPGDTVSLQENDTDRLALEGLTERLLGGLTMPVTFTLDTGESVTLAVPAQISDKPAR</sequence>
<dbReference type="Pfam" id="PF04314">
    <property type="entry name" value="PCuAC"/>
    <property type="match status" value="1"/>
</dbReference>